<organism evidence="15 16">
    <name type="scientific">Candidatus Babela massiliensis</name>
    <dbReference type="NCBI Taxonomy" id="673862"/>
    <lineage>
        <taxon>Bacteria</taxon>
        <taxon>Candidatus Babelota</taxon>
        <taxon>Candidatus Babeliae</taxon>
        <taxon>Candidatus Babeliales</taxon>
        <taxon>Candidatus Babeliaceae</taxon>
        <taxon>Candidatus Babela</taxon>
    </lineage>
</organism>
<dbReference type="PROSITE" id="PS50160">
    <property type="entry name" value="DNA_LIGASE_A3"/>
    <property type="match status" value="1"/>
</dbReference>
<dbReference type="PROSITE" id="PS00333">
    <property type="entry name" value="DNA_LIGASE_A2"/>
    <property type="match status" value="1"/>
</dbReference>
<keyword evidence="10" id="KW-0234">DNA repair</keyword>
<keyword evidence="6" id="KW-0547">Nucleotide-binding</keyword>
<gene>
    <name evidence="15" type="ORF">BABL1_gene_122</name>
</gene>
<evidence type="ECO:0000256" key="11">
    <source>
        <dbReference type="ARBA" id="ARBA00023306"/>
    </source>
</evidence>
<dbReference type="Pfam" id="PF04675">
    <property type="entry name" value="DNA_ligase_A_N"/>
    <property type="match status" value="1"/>
</dbReference>
<dbReference type="GO" id="GO:0071897">
    <property type="term" value="P:DNA biosynthetic process"/>
    <property type="evidence" value="ECO:0007669"/>
    <property type="project" value="InterPro"/>
</dbReference>
<dbReference type="InterPro" id="IPR036599">
    <property type="entry name" value="DNA_ligase_N_sf"/>
</dbReference>
<comment type="catalytic activity">
    <reaction evidence="12">
        <text>ATP + (deoxyribonucleotide)n-3'-hydroxyl + 5'-phospho-(deoxyribonucleotide)m = (deoxyribonucleotide)n+m + AMP + diphosphate.</text>
        <dbReference type="EC" id="6.5.1.1"/>
    </reaction>
</comment>
<dbReference type="KEGG" id="dpb:BABL1_gene_122"/>
<evidence type="ECO:0000256" key="7">
    <source>
        <dbReference type="ARBA" id="ARBA00022763"/>
    </source>
</evidence>
<evidence type="ECO:0000256" key="8">
    <source>
        <dbReference type="ARBA" id="ARBA00022840"/>
    </source>
</evidence>
<dbReference type="GO" id="GO:0003910">
    <property type="term" value="F:DNA ligase (ATP) activity"/>
    <property type="evidence" value="ECO:0007669"/>
    <property type="project" value="UniProtKB-EC"/>
</dbReference>
<dbReference type="RefSeq" id="WP_023792959.1">
    <property type="nucleotide sequence ID" value="NC_023003.1"/>
</dbReference>
<evidence type="ECO:0000313" key="15">
    <source>
        <dbReference type="EMBL" id="CDK30987.1"/>
    </source>
</evidence>
<evidence type="ECO:0000256" key="1">
    <source>
        <dbReference type="ARBA" id="ARBA00007572"/>
    </source>
</evidence>
<dbReference type="InterPro" id="IPR016059">
    <property type="entry name" value="DNA_ligase_ATP-dep_CS"/>
</dbReference>
<sequence>MKFCKLAEVFFQISKESSRLNITYKLKDLYQNLSPEESQIVTYLALGNLGPDYKSNYQFNFAQKNLEKIISQILNQDLSEFKKLEKKAGDLSLVITSADWPYQDANLDIIEVYNNLLELQSITGTGSQEEKAGVLSNLFKKLDSLSASFIIRIILSTMRLGFSDMTIIDSLSFYLAGDKSLRSEIESKYNICADLGLIAYQIKLHGQEGLKLINAQVSIPIRPAAAERASSCLEIIDRMGDCIAQPKLDGFRLQIHIDNSHLGNPQIWFYSRNLQNMTGMFPDLSQALIDKFCLHDLSNPLKIKNMIIEGEAIVYDELSESFLPFQETVKRKRKHGIDQAAQDLPLRLFIFDILYFNDKLVLEKSYQERREILLKIISDKIDLNSQERIFLIEEEYCKTAQELSDYFNKNITQGLEGLVVKRPNTDYKPGKRNFNWIKLKRHQEGNLQDTIDAVVLGYYKGRGKRAAFEIGAFLVGVYNKETDRFETTAKIGTGLKDNEWRELKEKCDKIKVNHKPFNVDCNQELEPDVWVNPEIVVIVLADEITQSPMHTASKSDSSPGLALRFPRFISYALDKNAQQATTSQELRRLYDLQFD</sequence>
<dbReference type="Gene3D" id="2.40.50.140">
    <property type="entry name" value="Nucleic acid-binding proteins"/>
    <property type="match status" value="1"/>
</dbReference>
<evidence type="ECO:0000256" key="12">
    <source>
        <dbReference type="ARBA" id="ARBA00034003"/>
    </source>
</evidence>
<reference evidence="15 16" key="1">
    <citation type="journal article" date="2015" name="Biol. Direct">
        <title>Babela massiliensis, a representative of a widespread bacterial phylum with unusual adaptations to parasitism in amoebae.</title>
        <authorList>
            <person name="Pagnier I."/>
            <person name="Yutin N."/>
            <person name="Croce O."/>
            <person name="Makarova K.S."/>
            <person name="Wolf Y.I."/>
            <person name="Benamar S."/>
            <person name="Raoult D."/>
            <person name="Koonin E.V."/>
            <person name="La Scola B."/>
        </authorList>
    </citation>
    <scope>NUCLEOTIDE SEQUENCE [LARGE SCALE GENOMIC DNA]</scope>
    <source>
        <strain evidence="16">BABL1</strain>
    </source>
</reference>
<evidence type="ECO:0000256" key="9">
    <source>
        <dbReference type="ARBA" id="ARBA00023172"/>
    </source>
</evidence>
<evidence type="ECO:0000256" key="10">
    <source>
        <dbReference type="ARBA" id="ARBA00023204"/>
    </source>
</evidence>
<keyword evidence="3 15" id="KW-0436">Ligase</keyword>
<dbReference type="InterPro" id="IPR000977">
    <property type="entry name" value="DNA_ligase_ATP-dep"/>
</dbReference>
<protein>
    <recommendedName>
        <fullName evidence="2">DNA ligase (ATP)</fullName>
        <ecNumber evidence="2">6.5.1.1</ecNumber>
    </recommendedName>
</protein>
<dbReference type="InterPro" id="IPR012309">
    <property type="entry name" value="DNA_ligase_ATP-dep_C"/>
</dbReference>
<dbReference type="Pfam" id="PF01068">
    <property type="entry name" value="DNA_ligase_A_M"/>
    <property type="match status" value="1"/>
</dbReference>
<dbReference type="Pfam" id="PF04679">
    <property type="entry name" value="DNA_ligase_A_C"/>
    <property type="match status" value="1"/>
</dbReference>
<dbReference type="GO" id="GO:0006310">
    <property type="term" value="P:DNA recombination"/>
    <property type="evidence" value="ECO:0007669"/>
    <property type="project" value="UniProtKB-KW"/>
</dbReference>
<dbReference type="InterPro" id="IPR012310">
    <property type="entry name" value="DNA_ligase_ATP-dep_cent"/>
</dbReference>
<dbReference type="HOGENOM" id="CLU_005138_6_0_7"/>
<dbReference type="eggNOG" id="COG1793">
    <property type="taxonomic scope" value="Bacteria"/>
</dbReference>
<evidence type="ECO:0000256" key="13">
    <source>
        <dbReference type="RuleBase" id="RU004196"/>
    </source>
</evidence>
<dbReference type="InterPro" id="IPR012340">
    <property type="entry name" value="NA-bd_OB-fold"/>
</dbReference>
<dbReference type="SUPFAM" id="SSF117018">
    <property type="entry name" value="ATP-dependent DNA ligase DNA-binding domain"/>
    <property type="match status" value="1"/>
</dbReference>
<dbReference type="GO" id="GO:0006273">
    <property type="term" value="P:lagging strand elongation"/>
    <property type="evidence" value="ECO:0007669"/>
    <property type="project" value="TreeGrafter"/>
</dbReference>
<keyword evidence="8" id="KW-0067">ATP-binding</keyword>
<dbReference type="EC" id="6.5.1.1" evidence="2"/>
<dbReference type="GO" id="GO:0051301">
    <property type="term" value="P:cell division"/>
    <property type="evidence" value="ECO:0007669"/>
    <property type="project" value="UniProtKB-KW"/>
</dbReference>
<dbReference type="Gene3D" id="3.30.470.30">
    <property type="entry name" value="DNA ligase/mRNA capping enzyme"/>
    <property type="match status" value="1"/>
</dbReference>
<dbReference type="EMBL" id="HG793133">
    <property type="protein sequence ID" value="CDK30987.1"/>
    <property type="molecule type" value="Genomic_DNA"/>
</dbReference>
<accession>V6DHD5</accession>
<dbReference type="STRING" id="673862.BABL1_gene_122"/>
<proteinExistence type="inferred from homology"/>
<evidence type="ECO:0000313" key="16">
    <source>
        <dbReference type="Proteomes" id="UP000018769"/>
    </source>
</evidence>
<dbReference type="Gene3D" id="1.10.3260.10">
    <property type="entry name" value="DNA ligase, ATP-dependent, N-terminal domain"/>
    <property type="match status" value="1"/>
</dbReference>
<evidence type="ECO:0000259" key="14">
    <source>
        <dbReference type="PROSITE" id="PS50160"/>
    </source>
</evidence>
<evidence type="ECO:0000256" key="2">
    <source>
        <dbReference type="ARBA" id="ARBA00012727"/>
    </source>
</evidence>
<dbReference type="InterPro" id="IPR012308">
    <property type="entry name" value="DNA_ligase_ATP-dep_N"/>
</dbReference>
<keyword evidence="7" id="KW-0227">DNA damage</keyword>
<dbReference type="PATRIC" id="fig|673862.3.peg.877"/>
<keyword evidence="16" id="KW-1185">Reference proteome</keyword>
<dbReference type="Proteomes" id="UP000018769">
    <property type="component" value="Chromosome I"/>
</dbReference>
<dbReference type="PANTHER" id="PTHR45674">
    <property type="entry name" value="DNA LIGASE 1/3 FAMILY MEMBER"/>
    <property type="match status" value="1"/>
</dbReference>
<keyword evidence="4" id="KW-0132">Cell division</keyword>
<evidence type="ECO:0000256" key="5">
    <source>
        <dbReference type="ARBA" id="ARBA00022705"/>
    </source>
</evidence>
<keyword evidence="9" id="KW-0233">DNA recombination</keyword>
<dbReference type="PANTHER" id="PTHR45674:SF4">
    <property type="entry name" value="DNA LIGASE 1"/>
    <property type="match status" value="1"/>
</dbReference>
<dbReference type="SUPFAM" id="SSF50249">
    <property type="entry name" value="Nucleic acid-binding proteins"/>
    <property type="match status" value="1"/>
</dbReference>
<dbReference type="InterPro" id="IPR050191">
    <property type="entry name" value="ATP-dep_DNA_ligase"/>
</dbReference>
<evidence type="ECO:0000256" key="6">
    <source>
        <dbReference type="ARBA" id="ARBA00022741"/>
    </source>
</evidence>
<keyword evidence="11" id="KW-0131">Cell cycle</keyword>
<name>V6DHD5_9BACT</name>
<comment type="similarity">
    <text evidence="1 13">Belongs to the ATP-dependent DNA ligase family.</text>
</comment>
<dbReference type="AlphaFoldDB" id="V6DHD5"/>
<keyword evidence="5" id="KW-0235">DNA replication</keyword>
<dbReference type="SUPFAM" id="SSF56091">
    <property type="entry name" value="DNA ligase/mRNA capping enzyme, catalytic domain"/>
    <property type="match status" value="1"/>
</dbReference>
<dbReference type="GO" id="GO:0006281">
    <property type="term" value="P:DNA repair"/>
    <property type="evidence" value="ECO:0007669"/>
    <property type="project" value="UniProtKB-KW"/>
</dbReference>
<dbReference type="GO" id="GO:0005524">
    <property type="term" value="F:ATP binding"/>
    <property type="evidence" value="ECO:0007669"/>
    <property type="project" value="UniProtKB-KW"/>
</dbReference>
<evidence type="ECO:0000256" key="4">
    <source>
        <dbReference type="ARBA" id="ARBA00022618"/>
    </source>
</evidence>
<evidence type="ECO:0000256" key="3">
    <source>
        <dbReference type="ARBA" id="ARBA00022598"/>
    </source>
</evidence>
<dbReference type="NCBIfam" id="TIGR00574">
    <property type="entry name" value="dnl1"/>
    <property type="match status" value="1"/>
</dbReference>
<dbReference type="GO" id="GO:0003677">
    <property type="term" value="F:DNA binding"/>
    <property type="evidence" value="ECO:0007669"/>
    <property type="project" value="InterPro"/>
</dbReference>
<feature type="domain" description="ATP-dependent DNA ligase family profile" evidence="14">
    <location>
        <begin position="339"/>
        <end position="479"/>
    </location>
</feature>